<reference evidence="2 3" key="1">
    <citation type="submission" date="2016-10" db="EMBL/GenBank/DDBJ databases">
        <authorList>
            <person name="de Groot N.N."/>
        </authorList>
    </citation>
    <scope>NUCLEOTIDE SEQUENCE [LARGE SCALE GENOMIC DNA]</scope>
    <source>
        <strain evidence="2 3">DSM 22274</strain>
    </source>
</reference>
<proteinExistence type="predicted"/>
<gene>
    <name evidence="2" type="ORF">SAMN04489740_4290</name>
</gene>
<dbReference type="AlphaFoldDB" id="A0A1H5PGD0"/>
<evidence type="ECO:0000259" key="1">
    <source>
        <dbReference type="Pfam" id="PF13276"/>
    </source>
</evidence>
<dbReference type="RefSeq" id="WP_074713765.1">
    <property type="nucleotide sequence ID" value="NZ_FNTV01000002.1"/>
</dbReference>
<dbReference type="PANTHER" id="PTHR46889">
    <property type="entry name" value="TRANSPOSASE INSF FOR INSERTION SEQUENCE IS3B-RELATED"/>
    <property type="match status" value="1"/>
</dbReference>
<protein>
    <submittedName>
        <fullName evidence="2">HTH-like domain-containing protein</fullName>
    </submittedName>
</protein>
<accession>A0A1H5PGD0</accession>
<dbReference type="InterPro" id="IPR050900">
    <property type="entry name" value="Transposase_IS3/IS150/IS904"/>
</dbReference>
<name>A0A1H5PGD0_9MICC</name>
<sequence length="159" mass="18438">MLDLKAYHPLKLLLEVAQLPRSAFFYHQTARRRPDPQAELRERITEILTQARIRYGHRRVHVVLVRQGWHVAKKTVLKLMRAEKLICKVLSRRRYIYCKGQVGKIAENHLKREFSAPAPNTKWVTDASLAVSVRMMLLVSRPDSSVRSLVMAVRLIGDC</sequence>
<organism evidence="2 3">
    <name type="scientific">Arthrobacter alpinus</name>
    <dbReference type="NCBI Taxonomy" id="656366"/>
    <lineage>
        <taxon>Bacteria</taxon>
        <taxon>Bacillati</taxon>
        <taxon>Actinomycetota</taxon>
        <taxon>Actinomycetes</taxon>
        <taxon>Micrococcales</taxon>
        <taxon>Micrococcaceae</taxon>
        <taxon>Arthrobacter</taxon>
    </lineage>
</organism>
<feature type="domain" description="HTH-like" evidence="1">
    <location>
        <begin position="39"/>
        <end position="90"/>
    </location>
</feature>
<evidence type="ECO:0000313" key="3">
    <source>
        <dbReference type="Proteomes" id="UP000182725"/>
    </source>
</evidence>
<evidence type="ECO:0000313" key="2">
    <source>
        <dbReference type="EMBL" id="SEF12810.1"/>
    </source>
</evidence>
<dbReference type="Proteomes" id="UP000182725">
    <property type="component" value="Unassembled WGS sequence"/>
</dbReference>
<dbReference type="InterPro" id="IPR025948">
    <property type="entry name" value="HTH-like_dom"/>
</dbReference>
<dbReference type="EMBL" id="FNTV01000002">
    <property type="protein sequence ID" value="SEF12810.1"/>
    <property type="molecule type" value="Genomic_DNA"/>
</dbReference>
<dbReference type="Pfam" id="PF13276">
    <property type="entry name" value="HTH_21"/>
    <property type="match status" value="1"/>
</dbReference>